<dbReference type="InterPro" id="IPR046342">
    <property type="entry name" value="CBS_dom_sf"/>
</dbReference>
<dbReference type="RefSeq" id="WP_275087759.1">
    <property type="nucleotide sequence ID" value="NZ_CP119078.1"/>
</dbReference>
<dbReference type="SMART" id="SM00116">
    <property type="entry name" value="CBS"/>
    <property type="match status" value="2"/>
</dbReference>
<organism evidence="4 5">
    <name type="scientific">Legionella cardiaca</name>
    <dbReference type="NCBI Taxonomy" id="1071983"/>
    <lineage>
        <taxon>Bacteria</taxon>
        <taxon>Pseudomonadati</taxon>
        <taxon>Pseudomonadota</taxon>
        <taxon>Gammaproteobacteria</taxon>
        <taxon>Legionellales</taxon>
        <taxon>Legionellaceae</taxon>
        <taxon>Legionella</taxon>
    </lineage>
</organism>
<dbReference type="PANTHER" id="PTHR43080">
    <property type="entry name" value="CBS DOMAIN-CONTAINING PROTEIN CBSX3, MITOCHONDRIAL"/>
    <property type="match status" value="1"/>
</dbReference>
<dbReference type="Gene3D" id="3.10.580.10">
    <property type="entry name" value="CBS-domain"/>
    <property type="match status" value="1"/>
</dbReference>
<evidence type="ECO:0000313" key="5">
    <source>
        <dbReference type="Proteomes" id="UP001222087"/>
    </source>
</evidence>
<feature type="domain" description="CBS" evidence="3">
    <location>
        <begin position="12"/>
        <end position="68"/>
    </location>
</feature>
<evidence type="ECO:0000256" key="1">
    <source>
        <dbReference type="ARBA" id="ARBA00023122"/>
    </source>
</evidence>
<reference evidence="4 5" key="1">
    <citation type="submission" date="2023-02" db="EMBL/GenBank/DDBJ databases">
        <title>Genome Sequence of L. cardiaca H63T.</title>
        <authorList>
            <person name="Lopez A.E."/>
            <person name="Cianciotto N.P."/>
        </authorList>
    </citation>
    <scope>NUCLEOTIDE SEQUENCE [LARGE SCALE GENOMIC DNA]</scope>
    <source>
        <strain evidence="4 5">H63</strain>
    </source>
</reference>
<gene>
    <name evidence="4" type="ORF">PXX05_08295</name>
</gene>
<dbReference type="SUPFAM" id="SSF54631">
    <property type="entry name" value="CBS-domain pair"/>
    <property type="match status" value="1"/>
</dbReference>
<evidence type="ECO:0000256" key="2">
    <source>
        <dbReference type="PROSITE-ProRule" id="PRU00703"/>
    </source>
</evidence>
<sequence length="144" mass="16290">MAHLIFSALPQPRRTIEFISPNVTVDECVKKMTDLDIGALVVRDEENIIGIVSERDVLRSCLYSGLDPHTTLASEIAYPAVSILNMFDPVEKAMEVITQTKRRHVLVTEQGELVAILSIGDLLFHLLEDKTRVIEQLENYIHTY</sequence>
<accession>A0ABY8AQY7</accession>
<dbReference type="Pfam" id="PF00571">
    <property type="entry name" value="CBS"/>
    <property type="match status" value="2"/>
</dbReference>
<protein>
    <submittedName>
        <fullName evidence="4">CBS domain-containing protein</fullName>
    </submittedName>
</protein>
<keyword evidence="1 2" id="KW-0129">CBS domain</keyword>
<keyword evidence="5" id="KW-1185">Reference proteome</keyword>
<evidence type="ECO:0000313" key="4">
    <source>
        <dbReference type="EMBL" id="WED41935.1"/>
    </source>
</evidence>
<name>A0ABY8AQY7_9GAMM</name>
<dbReference type="InterPro" id="IPR051257">
    <property type="entry name" value="Diverse_CBS-Domain"/>
</dbReference>
<proteinExistence type="predicted"/>
<dbReference type="PANTHER" id="PTHR43080:SF2">
    <property type="entry name" value="CBS DOMAIN-CONTAINING PROTEIN"/>
    <property type="match status" value="1"/>
</dbReference>
<dbReference type="Proteomes" id="UP001222087">
    <property type="component" value="Chromosome"/>
</dbReference>
<dbReference type="PROSITE" id="PS51371">
    <property type="entry name" value="CBS"/>
    <property type="match status" value="2"/>
</dbReference>
<dbReference type="EMBL" id="CP119078">
    <property type="protein sequence ID" value="WED41935.1"/>
    <property type="molecule type" value="Genomic_DNA"/>
</dbReference>
<feature type="domain" description="CBS" evidence="3">
    <location>
        <begin position="77"/>
        <end position="132"/>
    </location>
</feature>
<evidence type="ECO:0000259" key="3">
    <source>
        <dbReference type="PROSITE" id="PS51371"/>
    </source>
</evidence>
<dbReference type="InterPro" id="IPR000644">
    <property type="entry name" value="CBS_dom"/>
</dbReference>